<evidence type="ECO:0000313" key="2">
    <source>
        <dbReference type="EMBL" id="KAL2712868.1"/>
    </source>
</evidence>
<dbReference type="AlphaFoldDB" id="A0ABD1ZX05"/>
<keyword evidence="3" id="KW-1185">Reference proteome</keyword>
<gene>
    <name evidence="2" type="ORF">V1478_017459</name>
</gene>
<dbReference type="Proteomes" id="UP001607302">
    <property type="component" value="Unassembled WGS sequence"/>
</dbReference>
<evidence type="ECO:0000256" key="1">
    <source>
        <dbReference type="SAM" id="MobiDB-lite"/>
    </source>
</evidence>
<name>A0ABD1ZX05_VESSQ</name>
<feature type="compositionally biased region" description="Polar residues" evidence="1">
    <location>
        <begin position="943"/>
        <end position="954"/>
    </location>
</feature>
<feature type="region of interest" description="Disordered" evidence="1">
    <location>
        <begin position="369"/>
        <end position="406"/>
    </location>
</feature>
<feature type="region of interest" description="Disordered" evidence="1">
    <location>
        <begin position="933"/>
        <end position="954"/>
    </location>
</feature>
<sequence length="954" mass="109620">MESQNKTLQNTSKTQQVTVISKLHNMQWLKNNTLLPGHVKSRTLKKSINNLREGLETVKFIHTSINNNLELANSTNIVLTTHDNKCDFDIESDITERSVVSKNIISTLQLRKKINSSHLNKQALVLKESKEEEIINMATNDSLITEQLEMQLRLEEQQKDKCNALCIASEDIKQNIPKCDLVPLKVQEKINKMNQTNVHDKNNNDKLNTIKKSNSKSDIETTTLLMKDDDQEVRNNNISLNQEKHSLINSKNLDKTYITKKDARATNLSKTSNFVCKSQKTHEHQIEQPFKEKEIQKIIPNKSTFINVPNKSKNEISKQNIDNKFKNGVKNSLKNEPIVISKKCQDKKDHQPNQSILNTSKELKSKCNLQSKKESNMKSSESISKYTNKNVKESEENKTTPSNNINKQTKLNRTCYSYKKAENKSISKVYNNSSKTTLCTVKEKKNDSNSPGSVQLQTTARLSNVQEKYSIPSKKLITSHADNKYENIEHNTILKGEQATEIPTLKEQCIGKYIDDKLVTNTVNKETNTFSKEIEETNESITQNLPNKHSINECIEQKQIYTNPSLQGLSNLQTNIQNIKENVHNDLCDSNRQFDNISSTDNWYAYEHLQENIYQQQTPSHQNFIHSIPNQFITGCPVNTALPKYNSNISHSDTNTIHLNQYDNIPIMQNNSLNANSISNPNVLHTNTKNINMLQYQMPNMIPCNNPNIVRPQPGFCVHPMTAQEEQFNLHRYGMSYSYFMNSCFVCRNEHYLPHSQNWNLPNTYPVSLLPNSHLCNCNLCCNHSPSNDIMYKNSAIARSIPTSIQAETSYEQNLQRNGRPMSNSWYNDRNSHNNETYGINLQTQGVIVNMQEKIDSKQEKRNGEFLDDKETINLPIISPRACMNYEGGLPININTVRPQTKYSRRKESAPNYDFQYKKYNERSYISKEYVSNTKPDCGKKAINQQSHPNYKAQ</sequence>
<proteinExistence type="predicted"/>
<accession>A0ABD1ZX05</accession>
<organism evidence="2 3">
    <name type="scientific">Vespula squamosa</name>
    <name type="common">Southern yellow jacket</name>
    <name type="synonym">Wasp</name>
    <dbReference type="NCBI Taxonomy" id="30214"/>
    <lineage>
        <taxon>Eukaryota</taxon>
        <taxon>Metazoa</taxon>
        <taxon>Ecdysozoa</taxon>
        <taxon>Arthropoda</taxon>
        <taxon>Hexapoda</taxon>
        <taxon>Insecta</taxon>
        <taxon>Pterygota</taxon>
        <taxon>Neoptera</taxon>
        <taxon>Endopterygota</taxon>
        <taxon>Hymenoptera</taxon>
        <taxon>Apocrita</taxon>
        <taxon>Aculeata</taxon>
        <taxon>Vespoidea</taxon>
        <taxon>Vespidae</taxon>
        <taxon>Vespinae</taxon>
        <taxon>Vespula</taxon>
    </lineage>
</organism>
<evidence type="ECO:0000313" key="3">
    <source>
        <dbReference type="Proteomes" id="UP001607302"/>
    </source>
</evidence>
<reference evidence="2 3" key="1">
    <citation type="journal article" date="2024" name="Ann. Entomol. Soc. Am.">
        <title>Genomic analyses of the southern and eastern yellowjacket wasps (Hymenoptera: Vespidae) reveal evolutionary signatures of social life.</title>
        <authorList>
            <person name="Catto M.A."/>
            <person name="Caine P.B."/>
            <person name="Orr S.E."/>
            <person name="Hunt B.G."/>
            <person name="Goodisman M.A.D."/>
        </authorList>
    </citation>
    <scope>NUCLEOTIDE SEQUENCE [LARGE SCALE GENOMIC DNA]</scope>
    <source>
        <strain evidence="2">233</strain>
        <tissue evidence="2">Head and thorax</tissue>
    </source>
</reference>
<dbReference type="EMBL" id="JAUDFV010000164">
    <property type="protein sequence ID" value="KAL2712868.1"/>
    <property type="molecule type" value="Genomic_DNA"/>
</dbReference>
<comment type="caution">
    <text evidence="2">The sequence shown here is derived from an EMBL/GenBank/DDBJ whole genome shotgun (WGS) entry which is preliminary data.</text>
</comment>
<protein>
    <submittedName>
        <fullName evidence="2">Myb-like protein D</fullName>
    </submittedName>
</protein>